<dbReference type="PROSITE" id="PS50011">
    <property type="entry name" value="PROTEIN_KINASE_DOM"/>
    <property type="match status" value="1"/>
</dbReference>
<keyword evidence="4" id="KW-0067">ATP-binding</keyword>
<evidence type="ECO:0000259" key="6">
    <source>
        <dbReference type="PROSITE" id="PS50011"/>
    </source>
</evidence>
<evidence type="ECO:0000313" key="7">
    <source>
        <dbReference type="EMBL" id="EPE06371.1"/>
    </source>
</evidence>
<dbReference type="GO" id="GO:0005737">
    <property type="term" value="C:cytoplasm"/>
    <property type="evidence" value="ECO:0007669"/>
    <property type="project" value="TreeGrafter"/>
</dbReference>
<keyword evidence="2" id="KW-0547">Nucleotide-binding</keyword>
<dbReference type="SMART" id="SM00220">
    <property type="entry name" value="S_TKc"/>
    <property type="match status" value="1"/>
</dbReference>
<dbReference type="AlphaFoldDB" id="S3C3L1"/>
<dbReference type="eggNOG" id="KOG0581">
    <property type="taxonomic scope" value="Eukaryota"/>
</dbReference>
<sequence length="559" mass="61928">MTLTQSPKLPYSTGRDYTTTMMSAPGDTLTRVFYLQPENDVGHVILEKKSKSLVNINKTLSFPIGFSYPDTGPTHTTKKHLAQIGTDPSSDIVLPEEYANLECLFDVNSHTGVVLLHAKCPPQSPSTDQKATPHQTIRKVIQPKRLLPVGEDDDPADEVTVHSGMDWALSFHRPATDNKKIAYLLKIRSAQFRILQDPSFDLCSEASTYLKKTFGSLTLSDHGNAVFKDKITSLSLGLLGEGAQGKVERVVSSLNGYIFARKKINVEALTQVRNIPPGQTYKDILLKEKEIVNKICKDPDCHVVDYLYLEGLNHDTTASNSDDSSVRYVYVYMEVFDGSFADLVKREEFKDLGARLQLVMHMVEQISKVLCHLAEVNTKVIYRDVKPGNILYRKTSPRGDCPYHFYLTDFGLAKNTDENATILGTEAYAAPEAHPSRTHDEERPAHTIKMDIFSLGVTIALCIMPKISLNSLGWHMSGAAFRNYVEGILGALGDPIFTSMVNTSPAMRPAAQDVIDAAKKALQRVDCDTLGKNLADLVDTREIHTTSEAPNDSNPEPVL</sequence>
<dbReference type="GO" id="GO:0005524">
    <property type="term" value="F:ATP binding"/>
    <property type="evidence" value="ECO:0007669"/>
    <property type="project" value="UniProtKB-KW"/>
</dbReference>
<evidence type="ECO:0000256" key="1">
    <source>
        <dbReference type="ARBA" id="ARBA00022679"/>
    </source>
</evidence>
<dbReference type="GO" id="GO:0005634">
    <property type="term" value="C:nucleus"/>
    <property type="evidence" value="ECO:0007669"/>
    <property type="project" value="TreeGrafter"/>
</dbReference>
<dbReference type="SUPFAM" id="SSF56112">
    <property type="entry name" value="Protein kinase-like (PK-like)"/>
    <property type="match status" value="1"/>
</dbReference>
<comment type="similarity">
    <text evidence="5">Belongs to the protein kinase superfamily. Ser/Thr protein kinase family. GCN2 subfamily.</text>
</comment>
<protein>
    <submittedName>
        <fullName evidence="7">Calcium calmodulin-dependent protein kinase</fullName>
    </submittedName>
</protein>
<dbReference type="InterPro" id="IPR050339">
    <property type="entry name" value="CC_SR_Kinase"/>
</dbReference>
<dbReference type="Proteomes" id="UP000016923">
    <property type="component" value="Unassembled WGS sequence"/>
</dbReference>
<dbReference type="InterPro" id="IPR011009">
    <property type="entry name" value="Kinase-like_dom_sf"/>
</dbReference>
<keyword evidence="3 7" id="KW-0418">Kinase</keyword>
<dbReference type="EMBL" id="KE148153">
    <property type="protein sequence ID" value="EPE06371.1"/>
    <property type="molecule type" value="Genomic_DNA"/>
</dbReference>
<dbReference type="PROSITE" id="PS00108">
    <property type="entry name" value="PROTEIN_KINASE_ST"/>
    <property type="match status" value="1"/>
</dbReference>
<accession>S3C3L1</accession>
<dbReference type="HOGENOM" id="CLU_034015_0_0_1"/>
<dbReference type="VEuPathDB" id="FungiDB:F503_02499"/>
<feature type="domain" description="Protein kinase" evidence="6">
    <location>
        <begin position="233"/>
        <end position="522"/>
    </location>
</feature>
<keyword evidence="8" id="KW-1185">Reference proteome</keyword>
<organism evidence="7 8">
    <name type="scientific">Ophiostoma piceae (strain UAMH 11346)</name>
    <name type="common">Sap stain fungus</name>
    <dbReference type="NCBI Taxonomy" id="1262450"/>
    <lineage>
        <taxon>Eukaryota</taxon>
        <taxon>Fungi</taxon>
        <taxon>Dikarya</taxon>
        <taxon>Ascomycota</taxon>
        <taxon>Pezizomycotina</taxon>
        <taxon>Sordariomycetes</taxon>
        <taxon>Sordariomycetidae</taxon>
        <taxon>Ophiostomatales</taxon>
        <taxon>Ophiostomataceae</taxon>
        <taxon>Ophiostoma</taxon>
    </lineage>
</organism>
<gene>
    <name evidence="7" type="ORF">F503_02499</name>
</gene>
<dbReference type="InterPro" id="IPR000719">
    <property type="entry name" value="Prot_kinase_dom"/>
</dbReference>
<evidence type="ECO:0000256" key="3">
    <source>
        <dbReference type="ARBA" id="ARBA00022777"/>
    </source>
</evidence>
<reference evidence="7 8" key="1">
    <citation type="journal article" date="2013" name="BMC Genomics">
        <title>The genome and transcriptome of the pine saprophyte Ophiostoma piceae, and a comparison with the bark beetle-associated pine pathogen Grosmannia clavigera.</title>
        <authorList>
            <person name="Haridas S."/>
            <person name="Wang Y."/>
            <person name="Lim L."/>
            <person name="Massoumi Alamouti S."/>
            <person name="Jackman S."/>
            <person name="Docking R."/>
            <person name="Robertson G."/>
            <person name="Birol I."/>
            <person name="Bohlmann J."/>
            <person name="Breuil C."/>
        </authorList>
    </citation>
    <scope>NUCLEOTIDE SEQUENCE [LARGE SCALE GENOMIC DNA]</scope>
    <source>
        <strain evidence="7 8">UAMH 11346</strain>
    </source>
</reference>
<dbReference type="InterPro" id="IPR008271">
    <property type="entry name" value="Ser/Thr_kinase_AS"/>
</dbReference>
<dbReference type="OrthoDB" id="4062651at2759"/>
<keyword evidence="1" id="KW-0808">Transferase</keyword>
<evidence type="ECO:0000256" key="2">
    <source>
        <dbReference type="ARBA" id="ARBA00022741"/>
    </source>
</evidence>
<dbReference type="PANTHER" id="PTHR11042">
    <property type="entry name" value="EUKARYOTIC TRANSLATION INITIATION FACTOR 2-ALPHA KINASE EIF2-ALPHA KINASE -RELATED"/>
    <property type="match status" value="1"/>
</dbReference>
<dbReference type="Gene3D" id="1.10.510.10">
    <property type="entry name" value="Transferase(Phosphotransferase) domain 1"/>
    <property type="match status" value="1"/>
</dbReference>
<dbReference type="GO" id="GO:0004672">
    <property type="term" value="F:protein kinase activity"/>
    <property type="evidence" value="ECO:0007669"/>
    <property type="project" value="InterPro"/>
</dbReference>
<evidence type="ECO:0000313" key="8">
    <source>
        <dbReference type="Proteomes" id="UP000016923"/>
    </source>
</evidence>
<name>S3C3L1_OPHP1</name>
<dbReference type="Pfam" id="PF00069">
    <property type="entry name" value="Pkinase"/>
    <property type="match status" value="1"/>
</dbReference>
<evidence type="ECO:0000256" key="4">
    <source>
        <dbReference type="ARBA" id="ARBA00022840"/>
    </source>
</evidence>
<evidence type="ECO:0000256" key="5">
    <source>
        <dbReference type="ARBA" id="ARBA00037982"/>
    </source>
</evidence>
<proteinExistence type="inferred from homology"/>
<dbReference type="STRING" id="1262450.S3C3L1"/>